<protein>
    <submittedName>
        <fullName evidence="1">Unkown protein</fullName>
    </submittedName>
</protein>
<dbReference type="EMBL" id="AK417421">
    <property type="protein sequence ID" value="BAN20636.1"/>
    <property type="molecule type" value="mRNA"/>
</dbReference>
<evidence type="ECO:0000313" key="1">
    <source>
        <dbReference type="EMBL" id="BAN20636.1"/>
    </source>
</evidence>
<proteinExistence type="evidence at transcript level"/>
<sequence>MFIYGILHIISTIYINVKCNNVHLRYLTYDFYDIQEHKKKQCLFTVPYMRFLRYKRI</sequence>
<organism evidence="1">
    <name type="scientific">Riptortus pedestris</name>
    <name type="common">Bean bug</name>
    <dbReference type="NCBI Taxonomy" id="329032"/>
    <lineage>
        <taxon>Eukaryota</taxon>
        <taxon>Metazoa</taxon>
        <taxon>Ecdysozoa</taxon>
        <taxon>Arthropoda</taxon>
        <taxon>Hexapoda</taxon>
        <taxon>Insecta</taxon>
        <taxon>Pterygota</taxon>
        <taxon>Neoptera</taxon>
        <taxon>Paraneoptera</taxon>
        <taxon>Hemiptera</taxon>
        <taxon>Heteroptera</taxon>
        <taxon>Panheteroptera</taxon>
        <taxon>Pentatomomorpha</taxon>
        <taxon>Coreoidea</taxon>
        <taxon>Alydidae</taxon>
        <taxon>Riptortus</taxon>
    </lineage>
</organism>
<accession>R4WP23</accession>
<name>R4WP23_RIPPE</name>
<reference evidence="1" key="1">
    <citation type="journal article" date="2013" name="PLoS ONE">
        <title>Gene expression in gut symbiotic organ of stinkbug affected by extracellular bacterial symbiont.</title>
        <authorList>
            <person name="Futahashi R."/>
            <person name="Tanaka K."/>
            <person name="Tanahashi M."/>
            <person name="Nikoh N."/>
            <person name="Kikuchi Y."/>
            <person name="Lee B.L."/>
            <person name="Fukatsu T."/>
        </authorList>
    </citation>
    <scope>NUCLEOTIDE SEQUENCE</scope>
    <source>
        <tissue evidence="1">Midgut</tissue>
    </source>
</reference>
<dbReference type="AlphaFoldDB" id="R4WP23"/>